<dbReference type="PANTHER" id="PTHR11748:SF103">
    <property type="entry name" value="GLYCOLATE OXIDASE SUBUNIT GLCE"/>
    <property type="match status" value="1"/>
</dbReference>
<evidence type="ECO:0000259" key="3">
    <source>
        <dbReference type="PROSITE" id="PS51387"/>
    </source>
</evidence>
<dbReference type="InterPro" id="IPR016169">
    <property type="entry name" value="FAD-bd_PCMH_sub2"/>
</dbReference>
<reference evidence="4" key="1">
    <citation type="submission" date="2019-08" db="EMBL/GenBank/DDBJ databases">
        <authorList>
            <person name="Kucharzyk K."/>
            <person name="Murdoch R.W."/>
            <person name="Higgins S."/>
            <person name="Loffler F."/>
        </authorList>
    </citation>
    <scope>NUCLEOTIDE SEQUENCE</scope>
</reference>
<dbReference type="Pfam" id="PF01565">
    <property type="entry name" value="FAD_binding_4"/>
    <property type="match status" value="1"/>
</dbReference>
<dbReference type="EMBL" id="VSSQ01000046">
    <property type="protein sequence ID" value="MPL69388.1"/>
    <property type="molecule type" value="Genomic_DNA"/>
</dbReference>
<dbReference type="InterPro" id="IPR016164">
    <property type="entry name" value="FAD-linked_Oxase-like_C"/>
</dbReference>
<dbReference type="SUPFAM" id="SSF55103">
    <property type="entry name" value="FAD-linked oxidases, C-terminal domain"/>
    <property type="match status" value="1"/>
</dbReference>
<gene>
    <name evidence="4" type="ORF">SDC9_15128</name>
</gene>
<keyword evidence="1" id="KW-0285">Flavoprotein</keyword>
<dbReference type="GO" id="GO:0003824">
    <property type="term" value="F:catalytic activity"/>
    <property type="evidence" value="ECO:0007669"/>
    <property type="project" value="InterPro"/>
</dbReference>
<proteinExistence type="predicted"/>
<dbReference type="PANTHER" id="PTHR11748">
    <property type="entry name" value="D-LACTATE DEHYDROGENASE"/>
    <property type="match status" value="1"/>
</dbReference>
<dbReference type="GO" id="GO:0071949">
    <property type="term" value="F:FAD binding"/>
    <property type="evidence" value="ECO:0007669"/>
    <property type="project" value="InterPro"/>
</dbReference>
<sequence length="388" mass="42929">MNTEKLVTLQSRQDVSTYIEQAAANKTPLCVYRTSAPSGGQRLDLSELNKLIEIDADNLVATAEPGLTMGELAAALTEKGLRFLPADTPYYRHLTIGEWVYHGCPNPSSWKYRLGKHALMGSTYILPSGKLIKTGGKTVKNVTGYDFTRFLAGAYSDIGIGVEFLLKLLPQPEYRLQFLVGFPSLQHIFGFIDDLRQNPLAPAFLMAADAKAGNLLLGLDDKIPFFLELELDGVQQEVEAFAKKVRLWAKKSHAVSLAENNPQETPFPLKFGNIFASQTAYTVCDEWKIPYDKQCTTLHELKTKYNEIGWFGQWAEGKVHAAFTGEQSEAAAKIAKITNHVINSGGVSSGVYDRQQGRIPAGPLRPLEIALRQRIDPQGIFTPKEVLV</sequence>
<name>A0A644TQX1_9ZZZZ</name>
<evidence type="ECO:0000256" key="1">
    <source>
        <dbReference type="ARBA" id="ARBA00022630"/>
    </source>
</evidence>
<protein>
    <recommendedName>
        <fullName evidence="3">FAD-binding PCMH-type domain-containing protein</fullName>
    </recommendedName>
</protein>
<dbReference type="InterPro" id="IPR036318">
    <property type="entry name" value="FAD-bd_PCMH-like_sf"/>
</dbReference>
<dbReference type="AlphaFoldDB" id="A0A644TQX1"/>
<dbReference type="PROSITE" id="PS51387">
    <property type="entry name" value="FAD_PCMH"/>
    <property type="match status" value="1"/>
</dbReference>
<feature type="domain" description="FAD-binding PCMH-type" evidence="3">
    <location>
        <begin position="1"/>
        <end position="171"/>
    </location>
</feature>
<comment type="caution">
    <text evidence="4">The sequence shown here is derived from an EMBL/GenBank/DDBJ whole genome shotgun (WGS) entry which is preliminary data.</text>
</comment>
<dbReference type="SUPFAM" id="SSF56176">
    <property type="entry name" value="FAD-binding/transporter-associated domain-like"/>
    <property type="match status" value="1"/>
</dbReference>
<keyword evidence="2" id="KW-0274">FAD</keyword>
<dbReference type="Gene3D" id="3.30.465.10">
    <property type="match status" value="1"/>
</dbReference>
<dbReference type="InterPro" id="IPR016166">
    <property type="entry name" value="FAD-bd_PCMH"/>
</dbReference>
<accession>A0A644TQX1</accession>
<evidence type="ECO:0000313" key="4">
    <source>
        <dbReference type="EMBL" id="MPL69388.1"/>
    </source>
</evidence>
<organism evidence="4">
    <name type="scientific">bioreactor metagenome</name>
    <dbReference type="NCBI Taxonomy" id="1076179"/>
    <lineage>
        <taxon>unclassified sequences</taxon>
        <taxon>metagenomes</taxon>
        <taxon>ecological metagenomes</taxon>
    </lineage>
</organism>
<dbReference type="InterPro" id="IPR006094">
    <property type="entry name" value="Oxid_FAD_bind_N"/>
</dbReference>
<evidence type="ECO:0000256" key="2">
    <source>
        <dbReference type="ARBA" id="ARBA00022827"/>
    </source>
</evidence>